<dbReference type="InterPro" id="IPR051971">
    <property type="entry name" value="E3_ubiquitin-PDZ_ligase"/>
</dbReference>
<dbReference type="PANTHER" id="PTHR15545">
    <property type="entry name" value="PDZ DOMAIN CONTAINING RING FINGER PROTEIN 3, 4"/>
    <property type="match status" value="1"/>
</dbReference>
<dbReference type="AlphaFoldDB" id="A0A9J2PDT0"/>
<evidence type="ECO:0000256" key="1">
    <source>
        <dbReference type="SAM" id="Coils"/>
    </source>
</evidence>
<evidence type="ECO:0000256" key="2">
    <source>
        <dbReference type="SAM" id="MobiDB-lite"/>
    </source>
</evidence>
<keyword evidence="1" id="KW-0175">Coiled coil</keyword>
<dbReference type="PANTHER" id="PTHR15545:SF8">
    <property type="entry name" value="SLO-INTERACTING PROTEIN 1"/>
    <property type="match status" value="1"/>
</dbReference>
<protein>
    <submittedName>
        <fullName evidence="4">Uncharacterized protein</fullName>
    </submittedName>
</protein>
<evidence type="ECO:0000313" key="4">
    <source>
        <dbReference type="WBParaSite" id="ALUE_0000784601-mRNA-1"/>
    </source>
</evidence>
<sequence>MKTVRQWEPLTQKSHVFYSISLQAEEDYEVNFDRNTGAGMCTASHEDDKGAFTDANSVNSAFEKTTRLTFTCQWMPKVLVRVVKALIEAHITKHFLISCASLTKLVRRWSDDILRCQDSGLSRMTDSDAEILPPPIDNSNSSPQNSSSKSVDADVRKIRRCGSDASLERELASLHREMETIRLECDRLISKHNSAERRVAQQVAKANSLMNTIGELSRGSEMQRRTDDTSSAYNTGGESCRSTPLKSEYPRPISNKNSAVQACRGSAEHVYHQLDDTTNYEALSQLPSTSQPHVKFRLPQYSVVLRESNFKKKSAPSSSSRKDTCSRISYKPGDTMYTSPDKLAETIALQQRLLRQAMIEQANMLKPHSGCNEKNGEPFEWKIKRRSDGTRYITKRPIRNRLLKEREEQLNKARFCHYSRDCFLSERTGISTDDDAMSELKTGRFWSREERKKHLERSKERKMRQHQMLAERQQRPSDQMIVQLSHKKMMRKKGQMLFDKFTTIQEFLAHGNRDPSNRSNEGILSVTTV</sequence>
<proteinExistence type="predicted"/>
<feature type="region of interest" description="Disordered" evidence="2">
    <location>
        <begin position="125"/>
        <end position="155"/>
    </location>
</feature>
<feature type="coiled-coil region" evidence="1">
    <location>
        <begin position="164"/>
        <end position="198"/>
    </location>
</feature>
<dbReference type="WBParaSite" id="ALUE_0000784601-mRNA-1">
    <property type="protein sequence ID" value="ALUE_0000784601-mRNA-1"/>
    <property type="gene ID" value="ALUE_0000784601"/>
</dbReference>
<accession>A0A9J2PDT0</accession>
<name>A0A9J2PDT0_ASCLU</name>
<reference evidence="4" key="1">
    <citation type="submission" date="2023-03" db="UniProtKB">
        <authorList>
            <consortium name="WormBaseParasite"/>
        </authorList>
    </citation>
    <scope>IDENTIFICATION</scope>
</reference>
<keyword evidence="3" id="KW-1185">Reference proteome</keyword>
<feature type="region of interest" description="Disordered" evidence="2">
    <location>
        <begin position="218"/>
        <end position="250"/>
    </location>
</feature>
<dbReference type="Proteomes" id="UP000036681">
    <property type="component" value="Unplaced"/>
</dbReference>
<evidence type="ECO:0000313" key="3">
    <source>
        <dbReference type="Proteomes" id="UP000036681"/>
    </source>
</evidence>
<organism evidence="3 4">
    <name type="scientific">Ascaris lumbricoides</name>
    <name type="common">Giant roundworm</name>
    <dbReference type="NCBI Taxonomy" id="6252"/>
    <lineage>
        <taxon>Eukaryota</taxon>
        <taxon>Metazoa</taxon>
        <taxon>Ecdysozoa</taxon>
        <taxon>Nematoda</taxon>
        <taxon>Chromadorea</taxon>
        <taxon>Rhabditida</taxon>
        <taxon>Spirurina</taxon>
        <taxon>Ascaridomorpha</taxon>
        <taxon>Ascaridoidea</taxon>
        <taxon>Ascarididae</taxon>
        <taxon>Ascaris</taxon>
    </lineage>
</organism>
<feature type="compositionally biased region" description="Polar residues" evidence="2">
    <location>
        <begin position="229"/>
        <end position="245"/>
    </location>
</feature>
<feature type="compositionally biased region" description="Low complexity" evidence="2">
    <location>
        <begin position="137"/>
        <end position="150"/>
    </location>
</feature>